<gene>
    <name evidence="2" type="ORF">ETH_00042160</name>
</gene>
<feature type="compositionally biased region" description="Pro residues" evidence="1">
    <location>
        <begin position="98"/>
        <end position="107"/>
    </location>
</feature>
<feature type="compositionally biased region" description="Pro residues" evidence="1">
    <location>
        <begin position="116"/>
        <end position="125"/>
    </location>
</feature>
<feature type="region of interest" description="Disordered" evidence="1">
    <location>
        <begin position="69"/>
        <end position="144"/>
    </location>
</feature>
<name>U6L8W8_EIMTE</name>
<sequence length="193" mass="19591">MGGPPGPGWLGALAGLPRTLLKGFIVHFEPTLRGPPGAPWGPPGGPPFPSLTLRETLALARYRWRQWVAPRGAPGGSPTPATGPPGGPSADPSEAPQGVPPGEPPGAPGEAGGPHGGPPYRPPAIWPSRLCLPEGPPPPEAADIPEGLLRVQALGHGTFLLQTRGAPGGIGGPLNILTDPFFSRRAGPWGRIG</sequence>
<dbReference type="AlphaFoldDB" id="U6L8W8"/>
<evidence type="ECO:0000256" key="1">
    <source>
        <dbReference type="SAM" id="MobiDB-lite"/>
    </source>
</evidence>
<dbReference type="VEuPathDB" id="ToxoDB:ETH2_1511900"/>
<dbReference type="Proteomes" id="UP000030747">
    <property type="component" value="Unassembled WGS sequence"/>
</dbReference>
<protein>
    <submittedName>
        <fullName evidence="2">Uncharacterized protein</fullName>
    </submittedName>
</protein>
<feature type="non-terminal residue" evidence="2">
    <location>
        <position position="193"/>
    </location>
</feature>
<proteinExistence type="predicted"/>
<feature type="compositionally biased region" description="Low complexity" evidence="1">
    <location>
        <begin position="88"/>
        <end position="97"/>
    </location>
</feature>
<evidence type="ECO:0000313" key="3">
    <source>
        <dbReference type="Proteomes" id="UP000030747"/>
    </source>
</evidence>
<dbReference type="OrthoDB" id="332863at2759"/>
<dbReference type="GeneID" id="25257471"/>
<feature type="compositionally biased region" description="Low complexity" evidence="1">
    <location>
        <begin position="69"/>
        <end position="80"/>
    </location>
</feature>
<keyword evidence="3" id="KW-1185">Reference proteome</keyword>
<organism evidence="2 3">
    <name type="scientific">Eimeria tenella</name>
    <name type="common">Coccidian parasite</name>
    <dbReference type="NCBI Taxonomy" id="5802"/>
    <lineage>
        <taxon>Eukaryota</taxon>
        <taxon>Sar</taxon>
        <taxon>Alveolata</taxon>
        <taxon>Apicomplexa</taxon>
        <taxon>Conoidasida</taxon>
        <taxon>Coccidia</taxon>
        <taxon>Eucoccidiorida</taxon>
        <taxon>Eimeriorina</taxon>
        <taxon>Eimeriidae</taxon>
        <taxon>Eimeria</taxon>
    </lineage>
</organism>
<dbReference type="EMBL" id="HG676753">
    <property type="protein sequence ID" value="CDJ44240.1"/>
    <property type="molecule type" value="Genomic_DNA"/>
</dbReference>
<reference evidence="2" key="1">
    <citation type="submission" date="2013-10" db="EMBL/GenBank/DDBJ databases">
        <title>Genomic analysis of the causative agents of coccidiosis in chickens.</title>
        <authorList>
            <person name="Reid A.J."/>
            <person name="Blake D."/>
            <person name="Billington K."/>
            <person name="Browne H."/>
            <person name="Dunn M."/>
            <person name="Hung S."/>
            <person name="Kawahara F."/>
            <person name="Miranda-Saavedra D."/>
            <person name="Mourier T."/>
            <person name="Nagra H."/>
            <person name="Otto T.D."/>
            <person name="Rawlings N."/>
            <person name="Sanchez A."/>
            <person name="Sanders M."/>
            <person name="Subramaniam C."/>
            <person name="Tay Y."/>
            <person name="Dear P."/>
            <person name="Doerig C."/>
            <person name="Gruber A."/>
            <person name="Parkinson J."/>
            <person name="Shirley M."/>
            <person name="Wan K.L."/>
            <person name="Berriman M."/>
            <person name="Tomley F."/>
            <person name="Pain A."/>
        </authorList>
    </citation>
    <scope>NUCLEOTIDE SEQUENCE [LARGE SCALE GENOMIC DNA]</scope>
    <source>
        <strain evidence="2">Houghton</strain>
    </source>
</reference>
<dbReference type="RefSeq" id="XP_013234989.1">
    <property type="nucleotide sequence ID" value="XM_013379535.1"/>
</dbReference>
<reference evidence="2" key="2">
    <citation type="submission" date="2013-10" db="EMBL/GenBank/DDBJ databases">
        <authorList>
            <person name="Aslett M."/>
        </authorList>
    </citation>
    <scope>NUCLEOTIDE SEQUENCE [LARGE SCALE GENOMIC DNA]</scope>
    <source>
        <strain evidence="2">Houghton</strain>
    </source>
</reference>
<dbReference type="VEuPathDB" id="ToxoDB:ETH_00042160"/>
<accession>U6L8W8</accession>
<evidence type="ECO:0000313" key="2">
    <source>
        <dbReference type="EMBL" id="CDJ44240.1"/>
    </source>
</evidence>